<protein>
    <submittedName>
        <fullName evidence="1">Uncharacterized protein</fullName>
    </submittedName>
</protein>
<sequence length="101" mass="11090">MVPSPPPPLSPCSCYCVGNLLPLSWYLWLPPALLAAALPPHLCSYKYTHPGQTLLHLLPLSLLLPLMFLSLPPHYTSVESTHRKELRGGEEECISSDGEEG</sequence>
<dbReference type="EMBL" id="JAHRIQ010095871">
    <property type="protein sequence ID" value="MEQ2252820.1"/>
    <property type="molecule type" value="Genomic_DNA"/>
</dbReference>
<gene>
    <name evidence="1" type="ORF">ILYODFUR_025782</name>
</gene>
<evidence type="ECO:0000313" key="2">
    <source>
        <dbReference type="Proteomes" id="UP001482620"/>
    </source>
</evidence>
<organism evidence="1 2">
    <name type="scientific">Ilyodon furcidens</name>
    <name type="common">goldbreast splitfin</name>
    <dbReference type="NCBI Taxonomy" id="33524"/>
    <lineage>
        <taxon>Eukaryota</taxon>
        <taxon>Metazoa</taxon>
        <taxon>Chordata</taxon>
        <taxon>Craniata</taxon>
        <taxon>Vertebrata</taxon>
        <taxon>Euteleostomi</taxon>
        <taxon>Actinopterygii</taxon>
        <taxon>Neopterygii</taxon>
        <taxon>Teleostei</taxon>
        <taxon>Neoteleostei</taxon>
        <taxon>Acanthomorphata</taxon>
        <taxon>Ovalentaria</taxon>
        <taxon>Atherinomorphae</taxon>
        <taxon>Cyprinodontiformes</taxon>
        <taxon>Goodeidae</taxon>
        <taxon>Ilyodon</taxon>
    </lineage>
</organism>
<proteinExistence type="predicted"/>
<reference evidence="1 2" key="1">
    <citation type="submission" date="2021-06" db="EMBL/GenBank/DDBJ databases">
        <authorList>
            <person name="Palmer J.M."/>
        </authorList>
    </citation>
    <scope>NUCLEOTIDE SEQUENCE [LARGE SCALE GENOMIC DNA]</scope>
    <source>
        <strain evidence="2">if_2019</strain>
        <tissue evidence="1">Muscle</tissue>
    </source>
</reference>
<name>A0ABV0V643_9TELE</name>
<dbReference type="Proteomes" id="UP001482620">
    <property type="component" value="Unassembled WGS sequence"/>
</dbReference>
<evidence type="ECO:0000313" key="1">
    <source>
        <dbReference type="EMBL" id="MEQ2252820.1"/>
    </source>
</evidence>
<comment type="caution">
    <text evidence="1">The sequence shown here is derived from an EMBL/GenBank/DDBJ whole genome shotgun (WGS) entry which is preliminary data.</text>
</comment>
<keyword evidence="2" id="KW-1185">Reference proteome</keyword>
<accession>A0ABV0V643</accession>